<gene>
    <name evidence="2" type="ORF">GEV26_02145</name>
</gene>
<protein>
    <submittedName>
        <fullName evidence="2">Alpha/beta fold hydrolase</fullName>
    </submittedName>
</protein>
<dbReference type="RefSeq" id="WP_153651539.1">
    <property type="nucleotide sequence ID" value="NZ_CP045737.1"/>
</dbReference>
<dbReference type="InterPro" id="IPR000073">
    <property type="entry name" value="AB_hydrolase_1"/>
</dbReference>
<name>A0A5Q2MAZ8_9ACTN</name>
<organism evidence="2 3">
    <name type="scientific">Aeromicrobium yanjiei</name>
    <dbReference type="NCBI Taxonomy" id="2662028"/>
    <lineage>
        <taxon>Bacteria</taxon>
        <taxon>Bacillati</taxon>
        <taxon>Actinomycetota</taxon>
        <taxon>Actinomycetes</taxon>
        <taxon>Propionibacteriales</taxon>
        <taxon>Nocardioidaceae</taxon>
        <taxon>Aeromicrobium</taxon>
    </lineage>
</organism>
<dbReference type="KEGG" id="aef:GEV26_02145"/>
<dbReference type="PANTHER" id="PTHR43798">
    <property type="entry name" value="MONOACYLGLYCEROL LIPASE"/>
    <property type="match status" value="1"/>
</dbReference>
<keyword evidence="2" id="KW-0378">Hydrolase</keyword>
<dbReference type="Gene3D" id="3.40.50.1820">
    <property type="entry name" value="alpha/beta hydrolase"/>
    <property type="match status" value="1"/>
</dbReference>
<dbReference type="EMBL" id="CP045737">
    <property type="protein sequence ID" value="QGG40267.1"/>
    <property type="molecule type" value="Genomic_DNA"/>
</dbReference>
<proteinExistence type="predicted"/>
<reference evidence="2 3" key="1">
    <citation type="submission" date="2019-11" db="EMBL/GenBank/DDBJ databases">
        <authorList>
            <person name="Li J."/>
        </authorList>
    </citation>
    <scope>NUCLEOTIDE SEQUENCE [LARGE SCALE GENOMIC DNA]</scope>
    <source>
        <strain evidence="2 3">MF47</strain>
    </source>
</reference>
<evidence type="ECO:0000313" key="2">
    <source>
        <dbReference type="EMBL" id="QGG40267.1"/>
    </source>
</evidence>
<dbReference type="AlphaFoldDB" id="A0A5Q2MAZ8"/>
<evidence type="ECO:0000259" key="1">
    <source>
        <dbReference type="Pfam" id="PF12697"/>
    </source>
</evidence>
<dbReference type="InterPro" id="IPR029058">
    <property type="entry name" value="AB_hydrolase_fold"/>
</dbReference>
<dbReference type="Pfam" id="PF12697">
    <property type="entry name" value="Abhydrolase_6"/>
    <property type="match status" value="1"/>
</dbReference>
<dbReference type="InterPro" id="IPR050266">
    <property type="entry name" value="AB_hydrolase_sf"/>
</dbReference>
<keyword evidence="3" id="KW-1185">Reference proteome</keyword>
<dbReference type="PANTHER" id="PTHR43798:SF29">
    <property type="entry name" value="AB HYDROLASE-1 DOMAIN-CONTAINING PROTEIN"/>
    <property type="match status" value="1"/>
</dbReference>
<dbReference type="PRINTS" id="PR00111">
    <property type="entry name" value="ABHYDROLASE"/>
</dbReference>
<feature type="domain" description="AB hydrolase-1" evidence="1">
    <location>
        <begin position="28"/>
        <end position="262"/>
    </location>
</feature>
<accession>A0A5Q2MAZ8</accession>
<evidence type="ECO:0000313" key="3">
    <source>
        <dbReference type="Proteomes" id="UP000392064"/>
    </source>
</evidence>
<dbReference type="GO" id="GO:0016787">
    <property type="term" value="F:hydrolase activity"/>
    <property type="evidence" value="ECO:0007669"/>
    <property type="project" value="UniProtKB-KW"/>
</dbReference>
<dbReference type="Proteomes" id="UP000392064">
    <property type="component" value="Chromosome"/>
</dbReference>
<sequence length="271" mass="28692">MPVTEANGARIHVEDTGAPAGRPDAPAIVFGHGLLFSGRMFAAQVARLRDRYRCVTIDWRGQGKSPAADDGYDMDSLADDAAAVIEGLGAGPVHFVGLSMGGFVGMRLAARRPELIRSLVLLDTSAGPEDPDKVSQYRLLAKVYGVLGLSPVRGRVEPLMFGPTFLASPAAKRDTDAWVAEVKACRRSGMKKAIFGVTDREPVLDELGRITAPTLVAVGDEDVATPPAKAEVIAAAIPGARLEIVRGAGHSSTIEQPTRLADLIEEHVEAH</sequence>
<dbReference type="SUPFAM" id="SSF53474">
    <property type="entry name" value="alpha/beta-Hydrolases"/>
    <property type="match status" value="1"/>
</dbReference>